<feature type="compositionally biased region" description="Low complexity" evidence="1">
    <location>
        <begin position="19"/>
        <end position="44"/>
    </location>
</feature>
<keyword evidence="4" id="KW-1185">Reference proteome</keyword>
<dbReference type="AlphaFoldDB" id="A0A0K1ETI5"/>
<feature type="compositionally biased region" description="Polar residues" evidence="1">
    <location>
        <begin position="1"/>
        <end position="11"/>
    </location>
</feature>
<feature type="compositionally biased region" description="Pro residues" evidence="1">
    <location>
        <begin position="45"/>
        <end position="54"/>
    </location>
</feature>
<feature type="compositionally biased region" description="Low complexity" evidence="1">
    <location>
        <begin position="316"/>
        <end position="325"/>
    </location>
</feature>
<dbReference type="InterPro" id="IPR051043">
    <property type="entry name" value="Sulfatase_Mod_Factor_Kinase"/>
</dbReference>
<dbReference type="PANTHER" id="PTHR23150:SF19">
    <property type="entry name" value="FORMYLGLYCINE-GENERATING ENZYME"/>
    <property type="match status" value="1"/>
</dbReference>
<feature type="region of interest" description="Disordered" evidence="1">
    <location>
        <begin position="287"/>
        <end position="325"/>
    </location>
</feature>
<dbReference type="SUPFAM" id="SSF56436">
    <property type="entry name" value="C-type lectin-like"/>
    <property type="match status" value="1"/>
</dbReference>
<evidence type="ECO:0000313" key="4">
    <source>
        <dbReference type="Proteomes" id="UP000067626"/>
    </source>
</evidence>
<gene>
    <name evidence="3" type="ORF">CMC5_084060</name>
</gene>
<dbReference type="Proteomes" id="UP000067626">
    <property type="component" value="Chromosome"/>
</dbReference>
<evidence type="ECO:0000313" key="3">
    <source>
        <dbReference type="EMBL" id="AKT44166.1"/>
    </source>
</evidence>
<dbReference type="Pfam" id="PF03781">
    <property type="entry name" value="FGE-sulfatase"/>
    <property type="match status" value="1"/>
</dbReference>
<name>A0A0K1ETI5_CHOCO</name>
<dbReference type="KEGG" id="ccro:CMC5_084060"/>
<reference evidence="3 4" key="1">
    <citation type="submission" date="2015-07" db="EMBL/GenBank/DDBJ databases">
        <title>Genome analysis of myxobacterium Chondromyces crocatus Cm c5 reveals a high potential for natural compound synthesis and the genetic basis for the loss of fruiting body formation.</title>
        <authorList>
            <person name="Zaburannyi N."/>
            <person name="Bunk B."/>
            <person name="Maier J."/>
            <person name="Overmann J."/>
            <person name="Mueller R."/>
        </authorList>
    </citation>
    <scope>NUCLEOTIDE SEQUENCE [LARGE SCALE GENOMIC DNA]</scope>
    <source>
        <strain evidence="3 4">Cm c5</strain>
    </source>
</reference>
<feature type="region of interest" description="Disordered" evidence="1">
    <location>
        <begin position="1"/>
        <end position="54"/>
    </location>
</feature>
<dbReference type="InterPro" id="IPR016187">
    <property type="entry name" value="CTDL_fold"/>
</dbReference>
<proteinExistence type="predicted"/>
<dbReference type="Gene3D" id="3.90.1580.10">
    <property type="entry name" value="paralog of FGE (formylglycine-generating enzyme)"/>
    <property type="match status" value="1"/>
</dbReference>
<dbReference type="EMBL" id="CP012159">
    <property type="protein sequence ID" value="AKT44166.1"/>
    <property type="molecule type" value="Genomic_DNA"/>
</dbReference>
<protein>
    <recommendedName>
        <fullName evidence="2">Sulfatase-modifying factor enzyme-like domain-containing protein</fullName>
    </recommendedName>
</protein>
<organism evidence="3 4">
    <name type="scientific">Chondromyces crocatus</name>
    <dbReference type="NCBI Taxonomy" id="52"/>
    <lineage>
        <taxon>Bacteria</taxon>
        <taxon>Pseudomonadati</taxon>
        <taxon>Myxococcota</taxon>
        <taxon>Polyangia</taxon>
        <taxon>Polyangiales</taxon>
        <taxon>Polyangiaceae</taxon>
        <taxon>Chondromyces</taxon>
    </lineage>
</organism>
<dbReference type="InterPro" id="IPR005532">
    <property type="entry name" value="SUMF_dom"/>
</dbReference>
<dbReference type="InterPro" id="IPR042095">
    <property type="entry name" value="SUMF_sf"/>
</dbReference>
<evidence type="ECO:0000259" key="2">
    <source>
        <dbReference type="Pfam" id="PF03781"/>
    </source>
</evidence>
<dbReference type="PANTHER" id="PTHR23150">
    <property type="entry name" value="SULFATASE MODIFYING FACTOR 1, 2"/>
    <property type="match status" value="1"/>
</dbReference>
<accession>A0A0K1ETI5</accession>
<evidence type="ECO:0000256" key="1">
    <source>
        <dbReference type="SAM" id="MobiDB-lite"/>
    </source>
</evidence>
<dbReference type="RefSeq" id="WP_156339270.1">
    <property type="nucleotide sequence ID" value="NZ_CP012159.1"/>
</dbReference>
<feature type="domain" description="Sulfatase-modifying factor enzyme-like" evidence="2">
    <location>
        <begin position="101"/>
        <end position="284"/>
    </location>
</feature>
<dbReference type="GO" id="GO:0120147">
    <property type="term" value="F:formylglycine-generating oxidase activity"/>
    <property type="evidence" value="ECO:0007669"/>
    <property type="project" value="TreeGrafter"/>
</dbReference>
<dbReference type="OrthoDB" id="5496976at2"/>
<sequence length="325" mass="34966">MIQASVLTLPSTPAPAPGDGPLGALEGRPDGADPAADTQAQPAEEPSPPAPCPPEMALIGKYCVDRWEGHLVVEGGDPATGQELVHPYSQRPEAGVRYAARSAPDVYPQAFISRVESKAACVASGKRLCSRQEWMQACRGRGTYRYPYAQRGERGKCSTGKPHLLSALFGAKGRGWTYDDFNSPKLALEPGYLAKTAEYEGCASELGVHDMVGNLHEWVSDSVDQHFVDRLAEEIERRSQPWHEGNGVFMGGFFSTTNELGPGCYYTTIAHEPAYHDYSTGFRCCADATLPPEPEKPTAGKGKTSKRPQTAPVEDAVAAAARRGS</sequence>